<evidence type="ECO:0000313" key="2">
    <source>
        <dbReference type="Proteomes" id="UP000014680"/>
    </source>
</evidence>
<dbReference type="InterPro" id="IPR026906">
    <property type="entry name" value="LRR_5"/>
</dbReference>
<organism evidence="1 2">
    <name type="scientific">Entamoeba invadens IP1</name>
    <dbReference type="NCBI Taxonomy" id="370355"/>
    <lineage>
        <taxon>Eukaryota</taxon>
        <taxon>Amoebozoa</taxon>
        <taxon>Evosea</taxon>
        <taxon>Archamoebae</taxon>
        <taxon>Mastigamoebida</taxon>
        <taxon>Entamoebidae</taxon>
        <taxon>Entamoeba</taxon>
    </lineage>
</organism>
<dbReference type="AlphaFoldDB" id="A0A0A1U995"/>
<dbReference type="InterPro" id="IPR032675">
    <property type="entry name" value="LRR_dom_sf"/>
</dbReference>
<protein>
    <submittedName>
        <fullName evidence="1">Leucine rich repeat containing protein BspA family protein</fullName>
    </submittedName>
</protein>
<keyword evidence="2" id="KW-1185">Reference proteome</keyword>
<evidence type="ECO:0000313" key="1">
    <source>
        <dbReference type="EMBL" id="ELP91489.1"/>
    </source>
</evidence>
<dbReference type="EMBL" id="KB206469">
    <property type="protein sequence ID" value="ELP91489.1"/>
    <property type="molecule type" value="Genomic_DNA"/>
</dbReference>
<dbReference type="Pfam" id="PF13306">
    <property type="entry name" value="LRR_5"/>
    <property type="match status" value="1"/>
</dbReference>
<dbReference type="Proteomes" id="UP000014680">
    <property type="component" value="Unassembled WGS sequence"/>
</dbReference>
<dbReference type="RefSeq" id="XP_004258260.1">
    <property type="nucleotide sequence ID" value="XM_004258212.1"/>
</dbReference>
<gene>
    <name evidence="1" type="ORF">EIN_144590</name>
</gene>
<dbReference type="KEGG" id="eiv:EIN_144590"/>
<dbReference type="VEuPathDB" id="AmoebaDB:EIN_144590"/>
<dbReference type="SUPFAM" id="SSF52058">
    <property type="entry name" value="L domain-like"/>
    <property type="match status" value="1"/>
</dbReference>
<name>A0A0A1U995_ENTIV</name>
<feature type="non-terminal residue" evidence="1">
    <location>
        <position position="1"/>
    </location>
</feature>
<dbReference type="GeneID" id="14890463"/>
<reference evidence="1 2" key="1">
    <citation type="submission" date="2012-10" db="EMBL/GenBank/DDBJ databases">
        <authorList>
            <person name="Zafar N."/>
            <person name="Inman J."/>
            <person name="Hall N."/>
            <person name="Lorenzi H."/>
            <person name="Caler E."/>
        </authorList>
    </citation>
    <scope>NUCLEOTIDE SEQUENCE [LARGE SCALE GENOMIC DNA]</scope>
    <source>
        <strain evidence="1 2">IP1</strain>
    </source>
</reference>
<proteinExistence type="predicted"/>
<sequence length="113" mass="13324">ILLNQNIRRIDEAAFFNRDDLHTIDIPNSVTSLGDFCFAYCRRLGQVVIGEGVDVIPYGCFQRCKFLMKSRIFIKGNNVKYMRKCFDGIRPNLTPNERLRYQPLFNSRKELDW</sequence>
<dbReference type="Gene3D" id="3.80.10.10">
    <property type="entry name" value="Ribonuclease Inhibitor"/>
    <property type="match status" value="1"/>
</dbReference>
<accession>A0A0A1U995</accession>